<reference evidence="2" key="1">
    <citation type="submission" date="2018-11" db="EMBL/GenBank/DDBJ databases">
        <authorList>
            <consortium name="Pathogen Informatics"/>
        </authorList>
    </citation>
    <scope>NUCLEOTIDE SEQUENCE [LARGE SCALE GENOMIC DNA]</scope>
</reference>
<evidence type="ECO:0000256" key="1">
    <source>
        <dbReference type="SAM" id="MobiDB-lite"/>
    </source>
</evidence>
<accession>A0A3P7FZX7</accession>
<dbReference type="EMBL" id="UYWY01010343">
    <property type="protein sequence ID" value="VDM33617.1"/>
    <property type="molecule type" value="Genomic_DNA"/>
</dbReference>
<name>A0A3P7FZX7_TOXCA</name>
<feature type="compositionally biased region" description="Basic and acidic residues" evidence="1">
    <location>
        <begin position="66"/>
        <end position="75"/>
    </location>
</feature>
<feature type="compositionally biased region" description="Gly residues" evidence="1">
    <location>
        <begin position="26"/>
        <end position="51"/>
    </location>
</feature>
<proteinExistence type="predicted"/>
<feature type="region of interest" description="Disordered" evidence="1">
    <location>
        <begin position="26"/>
        <end position="75"/>
    </location>
</feature>
<organism evidence="2">
    <name type="scientific">Toxocara canis</name>
    <name type="common">Canine roundworm</name>
    <dbReference type="NCBI Taxonomy" id="6265"/>
    <lineage>
        <taxon>Eukaryota</taxon>
        <taxon>Metazoa</taxon>
        <taxon>Ecdysozoa</taxon>
        <taxon>Nematoda</taxon>
        <taxon>Chromadorea</taxon>
        <taxon>Rhabditida</taxon>
        <taxon>Spirurina</taxon>
        <taxon>Ascaridomorpha</taxon>
        <taxon>Ascaridoidea</taxon>
        <taxon>Toxocaridae</taxon>
        <taxon>Toxocara</taxon>
    </lineage>
</organism>
<dbReference type="AlphaFoldDB" id="A0A3P7FZX7"/>
<evidence type="ECO:0000313" key="2">
    <source>
        <dbReference type="EMBL" id="VDM33617.1"/>
    </source>
</evidence>
<gene>
    <name evidence="2" type="ORF">TCNE_LOCUS5017</name>
</gene>
<protein>
    <submittedName>
        <fullName evidence="2">Uncharacterized protein</fullName>
    </submittedName>
</protein>
<sequence length="75" mass="7276">MRLQFSCELGCAEICELSGVVLQGGGGFSSRGTAGRGRGMGRGGGGRGGAPRGAKRSADGAGGPASKREFGGGDM</sequence>